<dbReference type="EMBL" id="JAWDJW010001917">
    <property type="protein sequence ID" value="KAK3078412.1"/>
    <property type="molecule type" value="Genomic_DNA"/>
</dbReference>
<sequence length="580" mass="60946">SLMPSLSDALSMTTPTVSVDPDETLTSTAPKLITHTTVIRTTCYVTVTPSSPDVAEHTISPEFSATEASTLTASDDAPYPTATSSILGARFDASSASNIAVYFGSSPTGNATLNELHSLCGDPAISIINLAFLTTFFGPRAYPSTDFGPGCNIHTDRQAIYAQGLFDCSELGTQVETCQGMGKKVMVSLRASTTSVDSSTGNVIVTTPNSTFNTADSARQFASTLWNLFGAGIGENPSLRPFGDTIVDGFDIYPITPNSTAHPEQIFNIAPPYDVDFVSALRASFTSDPNKDYYISAAPTSHRPDATIGLDALRLVDFVYVRYYDGPIIPQDDDFTSNLAGWATDLYGDNDGTVTAVALENNSLIARATSAPSLNASKIPDHPSNISITILLSNHSQAVPTGTAINGAPSSTGNANGYQNSTKPTWHMPIPIPVPIQSVSPEMPIAPSPASEAEPTALPTSPTYAPTVFAGPKLFISLKISDGIVDAGLADMPARTTAWSAYRRPYLDLVVGGVVCARVGRYVGGVMLWGSVDDIERVDGSGFTFAGFASEMIGGSVDEGWKGGGGEGVGGWKGEGRRER</sequence>
<gene>
    <name evidence="1" type="ORF">LTS18_007575</name>
</gene>
<reference evidence="1" key="1">
    <citation type="submission" date="2024-09" db="EMBL/GenBank/DDBJ databases">
        <title>Black Yeasts Isolated from many extreme environments.</title>
        <authorList>
            <person name="Coleine C."/>
            <person name="Stajich J.E."/>
            <person name="Selbmann L."/>
        </authorList>
    </citation>
    <scope>NUCLEOTIDE SEQUENCE</scope>
    <source>
        <strain evidence="1">CCFEE 5737</strain>
    </source>
</reference>
<proteinExistence type="predicted"/>
<evidence type="ECO:0000313" key="2">
    <source>
        <dbReference type="Proteomes" id="UP001186974"/>
    </source>
</evidence>
<accession>A0ACC3DP51</accession>
<dbReference type="Proteomes" id="UP001186974">
    <property type="component" value="Unassembled WGS sequence"/>
</dbReference>
<keyword evidence="2" id="KW-1185">Reference proteome</keyword>
<evidence type="ECO:0000313" key="1">
    <source>
        <dbReference type="EMBL" id="KAK3078412.1"/>
    </source>
</evidence>
<feature type="non-terminal residue" evidence="1">
    <location>
        <position position="1"/>
    </location>
</feature>
<protein>
    <submittedName>
        <fullName evidence="1">Uncharacterized protein</fullName>
    </submittedName>
</protein>
<organism evidence="1 2">
    <name type="scientific">Coniosporium uncinatum</name>
    <dbReference type="NCBI Taxonomy" id="93489"/>
    <lineage>
        <taxon>Eukaryota</taxon>
        <taxon>Fungi</taxon>
        <taxon>Dikarya</taxon>
        <taxon>Ascomycota</taxon>
        <taxon>Pezizomycotina</taxon>
        <taxon>Dothideomycetes</taxon>
        <taxon>Dothideomycetes incertae sedis</taxon>
        <taxon>Coniosporium</taxon>
    </lineage>
</organism>
<comment type="caution">
    <text evidence="1">The sequence shown here is derived from an EMBL/GenBank/DDBJ whole genome shotgun (WGS) entry which is preliminary data.</text>
</comment>
<name>A0ACC3DP51_9PEZI</name>